<dbReference type="Pfam" id="PF13561">
    <property type="entry name" value="adh_short_C2"/>
    <property type="match status" value="1"/>
</dbReference>
<dbReference type="InterPro" id="IPR002347">
    <property type="entry name" value="SDR_fam"/>
</dbReference>
<dbReference type="PROSITE" id="PS00061">
    <property type="entry name" value="ADH_SHORT"/>
    <property type="match status" value="1"/>
</dbReference>
<comment type="caution">
    <text evidence="6">The sequence shown here is derived from an EMBL/GenBank/DDBJ whole genome shotgun (WGS) entry which is preliminary data.</text>
</comment>
<evidence type="ECO:0000313" key="6">
    <source>
        <dbReference type="EMBL" id="RAO69492.1"/>
    </source>
</evidence>
<dbReference type="InterPro" id="IPR020904">
    <property type="entry name" value="Sc_DH/Rdtase_CS"/>
</dbReference>
<dbReference type="PRINTS" id="PR00080">
    <property type="entry name" value="SDRFAMILY"/>
</dbReference>
<name>A0A364L104_TALAM</name>
<dbReference type="InterPro" id="IPR036291">
    <property type="entry name" value="NAD(P)-bd_dom_sf"/>
</dbReference>
<dbReference type="Gene3D" id="3.40.50.720">
    <property type="entry name" value="NAD(P)-binding Rossmann-like Domain"/>
    <property type="match status" value="1"/>
</dbReference>
<proteinExistence type="inferred from homology"/>
<feature type="domain" description="tRNA-splicing endonuclease subunit Sen54 N-terminal" evidence="5">
    <location>
        <begin position="76"/>
        <end position="182"/>
    </location>
</feature>
<evidence type="ECO:0000256" key="2">
    <source>
        <dbReference type="ARBA" id="ARBA00022694"/>
    </source>
</evidence>
<feature type="region of interest" description="Disordered" evidence="4">
    <location>
        <begin position="1"/>
        <end position="21"/>
    </location>
</feature>
<dbReference type="AlphaFoldDB" id="A0A364L104"/>
<dbReference type="GO" id="GO:0000379">
    <property type="term" value="P:tRNA-type intron splice site recognition and cleavage"/>
    <property type="evidence" value="ECO:0007669"/>
    <property type="project" value="TreeGrafter"/>
</dbReference>
<dbReference type="GeneID" id="63794720"/>
<dbReference type="InterPro" id="IPR024337">
    <property type="entry name" value="tRNA_splic_suSen54"/>
</dbReference>
<dbReference type="InterPro" id="IPR024336">
    <property type="entry name" value="tRNA_splic_suSen54_N"/>
</dbReference>
<dbReference type="STRING" id="1196081.A0A364L104"/>
<evidence type="ECO:0000256" key="3">
    <source>
        <dbReference type="ARBA" id="ARBA00022857"/>
    </source>
</evidence>
<evidence type="ECO:0000259" key="5">
    <source>
        <dbReference type="Pfam" id="PF12928"/>
    </source>
</evidence>
<sequence length="713" mass="78250">MADLDEDVIHHPPSSDSAPQAEIDLSDEMQDFRFLNSLSLVDTSQSSLPRRGEKDFEPNPTMLQSDILAASRQAMYTAISHPRLHAEKSLCVGIYAPEGPTLLPTEANNQEDAQASVGDKCATKRTIKDPMAGIPSDACVCVPQPRGPFFKTMGRADRWNRVWLLPEEAIYLVERGSLYLKWPSTITAPVRVDIEEEMDVPMSLEAAYACMMGHAGLTLDRYVVYSGLKRNGYTVVRAPSWYGTVEEPEHGINDDIASAGSYLKGVSACWSRFYESIAGMLEKDNSAQGPLIGVSTPRNYNALYRKLALIPAHNAAVPKPERKSTEAPFQFTYYIYKPSTPYKISAPQAPDFRIAVVDARSHTSIPTMRQLSALIESSPYEPPRGEKMERNLYSRLRQGYRSAIMAIVDQGVVSYLRFADAGFSREKIYESQGPPRGGIGYAIAERFLAEGASKVILIGRRHEKLKDASRRLTESILKPINQTGYVATRTPEEDVGEKMTSPDSKIEVLVGDIAAASDWMDELEKAMTNVDILINAAGMSNSNILPRTSPEHISATLRTNLEGAIYTSRAMLKACIRARSKAKSNKDHPEREEISKCIINISSLLALKGVTGTVTYAASKAGLIGLTRSMAVEAADILRGGNLVLRCNAILPGYIDTPMIQDFSDAKVNELRAQIPLNRFGDPREVADAAVFLATNEYANNCVLNLDGGLGAV</sequence>
<dbReference type="SUPFAM" id="SSF51735">
    <property type="entry name" value="NAD(P)-binding Rossmann-fold domains"/>
    <property type="match status" value="1"/>
</dbReference>
<protein>
    <recommendedName>
        <fullName evidence="5">tRNA-splicing endonuclease subunit Sen54 N-terminal domain-containing protein</fullName>
    </recommendedName>
</protein>
<dbReference type="OrthoDB" id="408683at2759"/>
<comment type="similarity">
    <text evidence="1">Belongs to the SEN54 family.</text>
</comment>
<dbReference type="PRINTS" id="PR00081">
    <property type="entry name" value="GDHRDH"/>
</dbReference>
<keyword evidence="7" id="KW-1185">Reference proteome</keyword>
<organism evidence="6 7">
    <name type="scientific">Talaromyces amestolkiae</name>
    <dbReference type="NCBI Taxonomy" id="1196081"/>
    <lineage>
        <taxon>Eukaryota</taxon>
        <taxon>Fungi</taxon>
        <taxon>Dikarya</taxon>
        <taxon>Ascomycota</taxon>
        <taxon>Pezizomycotina</taxon>
        <taxon>Eurotiomycetes</taxon>
        <taxon>Eurotiomycetidae</taxon>
        <taxon>Eurotiales</taxon>
        <taxon>Trichocomaceae</taxon>
        <taxon>Talaromyces</taxon>
        <taxon>Talaromyces sect. Talaromyces</taxon>
    </lineage>
</organism>
<dbReference type="Proteomes" id="UP000249363">
    <property type="component" value="Unassembled WGS sequence"/>
</dbReference>
<evidence type="ECO:0000313" key="7">
    <source>
        <dbReference type="Proteomes" id="UP000249363"/>
    </source>
</evidence>
<dbReference type="PANTHER" id="PTHR21027">
    <property type="entry name" value="TRNA-SPLICING ENDONUCLEASE SUBUNIT SEN54"/>
    <property type="match status" value="1"/>
</dbReference>
<evidence type="ECO:0000256" key="4">
    <source>
        <dbReference type="SAM" id="MobiDB-lite"/>
    </source>
</evidence>
<dbReference type="PANTHER" id="PTHR21027:SF1">
    <property type="entry name" value="TRNA-SPLICING ENDONUCLEASE SUBUNIT SEN54"/>
    <property type="match status" value="1"/>
</dbReference>
<dbReference type="GO" id="GO:0000214">
    <property type="term" value="C:tRNA-intron endonuclease complex"/>
    <property type="evidence" value="ECO:0007669"/>
    <property type="project" value="TreeGrafter"/>
</dbReference>
<reference evidence="6 7" key="1">
    <citation type="journal article" date="2017" name="Biotechnol. Biofuels">
        <title>Differential beta-glucosidase expression as a function of carbon source availability in Talaromyces amestolkiae: a genomic and proteomic approach.</title>
        <authorList>
            <person name="de Eugenio L.I."/>
            <person name="Mendez-Liter J.A."/>
            <person name="Nieto-Dominguez M."/>
            <person name="Alonso L."/>
            <person name="Gil-Munoz J."/>
            <person name="Barriuso J."/>
            <person name="Prieto A."/>
            <person name="Martinez M.J."/>
        </authorList>
    </citation>
    <scope>NUCLEOTIDE SEQUENCE [LARGE SCALE GENOMIC DNA]</scope>
    <source>
        <strain evidence="6 7">CIB</strain>
    </source>
</reference>
<evidence type="ECO:0000256" key="1">
    <source>
        <dbReference type="ARBA" id="ARBA00005736"/>
    </source>
</evidence>
<keyword evidence="3" id="KW-0521">NADP</keyword>
<dbReference type="RefSeq" id="XP_040734008.1">
    <property type="nucleotide sequence ID" value="XM_040877988.1"/>
</dbReference>
<dbReference type="Pfam" id="PF12928">
    <property type="entry name" value="tRNA_int_end_N2"/>
    <property type="match status" value="1"/>
</dbReference>
<accession>A0A364L104</accession>
<keyword evidence="2" id="KW-0819">tRNA processing</keyword>
<gene>
    <name evidence="6" type="ORF">BHQ10_005504</name>
</gene>
<dbReference type="EMBL" id="MIKG01000010">
    <property type="protein sequence ID" value="RAO69492.1"/>
    <property type="molecule type" value="Genomic_DNA"/>
</dbReference>